<feature type="compositionally biased region" description="Basic residues" evidence="1">
    <location>
        <begin position="218"/>
        <end position="228"/>
    </location>
</feature>
<feature type="compositionally biased region" description="Basic and acidic residues" evidence="1">
    <location>
        <begin position="333"/>
        <end position="346"/>
    </location>
</feature>
<feature type="compositionally biased region" description="Basic and acidic residues" evidence="1">
    <location>
        <begin position="242"/>
        <end position="252"/>
    </location>
</feature>
<comment type="caution">
    <text evidence="2">The sequence shown here is derived from an EMBL/GenBank/DDBJ whole genome shotgun (WGS) entry which is preliminary data.</text>
</comment>
<feature type="compositionally biased region" description="Basic and acidic residues" evidence="1">
    <location>
        <begin position="123"/>
        <end position="134"/>
    </location>
</feature>
<feature type="compositionally biased region" description="Polar residues" evidence="1">
    <location>
        <begin position="269"/>
        <end position="287"/>
    </location>
</feature>
<organism evidence="2 3">
    <name type="scientific">Acropora cervicornis</name>
    <name type="common">Staghorn coral</name>
    <dbReference type="NCBI Taxonomy" id="6130"/>
    <lineage>
        <taxon>Eukaryota</taxon>
        <taxon>Metazoa</taxon>
        <taxon>Cnidaria</taxon>
        <taxon>Anthozoa</taxon>
        <taxon>Hexacorallia</taxon>
        <taxon>Scleractinia</taxon>
        <taxon>Astrocoeniina</taxon>
        <taxon>Acroporidae</taxon>
        <taxon>Acropora</taxon>
    </lineage>
</organism>
<accession>A0AAD9QR98</accession>
<keyword evidence="3" id="KW-1185">Reference proteome</keyword>
<dbReference type="EMBL" id="JARQWQ010000018">
    <property type="protein sequence ID" value="KAK2565962.1"/>
    <property type="molecule type" value="Genomic_DNA"/>
</dbReference>
<protein>
    <submittedName>
        <fullName evidence="2">Uncharacterized protein</fullName>
    </submittedName>
</protein>
<gene>
    <name evidence="2" type="ORF">P5673_010271</name>
</gene>
<evidence type="ECO:0000313" key="2">
    <source>
        <dbReference type="EMBL" id="KAK2565962.1"/>
    </source>
</evidence>
<dbReference type="AlphaFoldDB" id="A0AAD9QR98"/>
<reference evidence="2" key="2">
    <citation type="journal article" date="2023" name="Science">
        <title>Genomic signatures of disease resistance in endangered staghorn corals.</title>
        <authorList>
            <person name="Vollmer S.V."/>
            <person name="Selwyn J.D."/>
            <person name="Despard B.A."/>
            <person name="Roesel C.L."/>
        </authorList>
    </citation>
    <scope>NUCLEOTIDE SEQUENCE</scope>
    <source>
        <strain evidence="2">K2</strain>
    </source>
</reference>
<feature type="region of interest" description="Disordered" evidence="1">
    <location>
        <begin position="1"/>
        <end position="134"/>
    </location>
</feature>
<reference evidence="2" key="1">
    <citation type="journal article" date="2023" name="G3 (Bethesda)">
        <title>Whole genome assembly and annotation of the endangered Caribbean coral Acropora cervicornis.</title>
        <authorList>
            <person name="Selwyn J.D."/>
            <person name="Vollmer S.V."/>
        </authorList>
    </citation>
    <scope>NUCLEOTIDE SEQUENCE</scope>
    <source>
        <strain evidence="2">K2</strain>
    </source>
</reference>
<evidence type="ECO:0000256" key="1">
    <source>
        <dbReference type="SAM" id="MobiDB-lite"/>
    </source>
</evidence>
<evidence type="ECO:0000313" key="3">
    <source>
        <dbReference type="Proteomes" id="UP001249851"/>
    </source>
</evidence>
<proteinExistence type="predicted"/>
<feature type="region of interest" description="Disordered" evidence="1">
    <location>
        <begin position="209"/>
        <end position="346"/>
    </location>
</feature>
<feature type="compositionally biased region" description="Low complexity" evidence="1">
    <location>
        <begin position="321"/>
        <end position="331"/>
    </location>
</feature>
<name>A0AAD9QR98_ACRCE</name>
<feature type="compositionally biased region" description="Basic and acidic residues" evidence="1">
    <location>
        <begin position="259"/>
        <end position="268"/>
    </location>
</feature>
<sequence>MSVGDVTVNPSKLSKKLKGTRVHEHNEVSSIKEKKKQVNNYFHEEKARKSAAVALLNGESKKKRDSSFAQLSDDCGVHQKKHKHKSKTEDYSSSDIVDYKEPSISSSLLSTGERKRKKKKKEREKDVASSFRTDLERDATVNKDDCSDFEISTSAHQDFDLSKASLNTKGISEGVGLHDINQKHNTKLQENRTLNGSGCIASSSSVINYLSSSGEEKRKHKKKKRKKEKERERNFVANNETALEKDTSSEHKNAKRKKAENFRDDNVSHETLSPQGMTKHNKSSTITEGGPEGSNVLHKMKQKHKAKSHGHRTSDHPDAIMSPESDSSMLLSDEERSHHERKEKKTNMRWAQVGPNAKMFAKCCYTQEQIDSAVWAADQIHETWFIRDKRHEELKAMGA</sequence>
<feature type="compositionally biased region" description="Basic and acidic residues" evidence="1">
    <location>
        <begin position="21"/>
        <end position="32"/>
    </location>
</feature>
<dbReference type="Proteomes" id="UP001249851">
    <property type="component" value="Unassembled WGS sequence"/>
</dbReference>
<feature type="compositionally biased region" description="Basic residues" evidence="1">
    <location>
        <begin position="298"/>
        <end position="311"/>
    </location>
</feature>